<dbReference type="InterPro" id="IPR027417">
    <property type="entry name" value="P-loop_NTPase"/>
</dbReference>
<reference evidence="13" key="1">
    <citation type="submission" date="2017-09" db="EMBL/GenBank/DDBJ databases">
        <title>Depth-based differentiation of microbial function through sediment-hosted aquifers and enrichment of novel symbionts in the deep terrestrial subsurface.</title>
        <authorList>
            <person name="Probst A.J."/>
            <person name="Ladd B."/>
            <person name="Jarett J.K."/>
            <person name="Geller-Mcgrath D.E."/>
            <person name="Sieber C.M.K."/>
            <person name="Emerson J.B."/>
            <person name="Anantharaman K."/>
            <person name="Thomas B.C."/>
            <person name="Malmstrom R."/>
            <person name="Stieglmeier M."/>
            <person name="Klingl A."/>
            <person name="Woyke T."/>
            <person name="Ryan C.M."/>
            <person name="Banfield J.F."/>
        </authorList>
    </citation>
    <scope>NUCLEOTIDE SEQUENCE [LARGE SCALE GENOMIC DNA]</scope>
</reference>
<keyword evidence="9 10" id="KW-0234">DNA repair</keyword>
<comment type="similarity">
    <text evidence="2 9 10">Belongs to the RecF family.</text>
</comment>
<dbReference type="InterPro" id="IPR001238">
    <property type="entry name" value="DNA-binding_RecF"/>
</dbReference>
<dbReference type="InterPro" id="IPR003395">
    <property type="entry name" value="RecF/RecN/SMC_N"/>
</dbReference>
<evidence type="ECO:0000256" key="5">
    <source>
        <dbReference type="ARBA" id="ARBA00022705"/>
    </source>
</evidence>
<keyword evidence="9 10" id="KW-0742">SOS response</keyword>
<keyword evidence="6 9" id="KW-0547">Nucleotide-binding</keyword>
<dbReference type="Pfam" id="PF02463">
    <property type="entry name" value="SMC_N"/>
    <property type="match status" value="1"/>
</dbReference>
<proteinExistence type="inferred from homology"/>
<dbReference type="Proteomes" id="UP000229500">
    <property type="component" value="Unassembled WGS sequence"/>
</dbReference>
<dbReference type="Gene3D" id="1.20.1050.90">
    <property type="entry name" value="RecF/RecN/SMC, N-terminal domain"/>
    <property type="match status" value="1"/>
</dbReference>
<dbReference type="GO" id="GO:0006260">
    <property type="term" value="P:DNA replication"/>
    <property type="evidence" value="ECO:0007669"/>
    <property type="project" value="UniProtKB-UniRule"/>
</dbReference>
<dbReference type="InterPro" id="IPR018078">
    <property type="entry name" value="DNA-binding_RecF_CS"/>
</dbReference>
<sequence>MILKQIQLQNFRNYQNQEFKFSSGLNLLIGPNTTGKTNLLEAIFLLASRKSFRARLEEEMIRYQKEIARIKGKVGVDGQEMILEVVLTRGELNGTKVAKKKYLVNGVGKRMMDFLENFRVVYFGPQDLEIVVDSPSIRRDWLDLVLEQADRDYRRASLSYKKGLRQRNRLLEQIRDEGKPRSTLFFWDKLLIENGGVITQKRQEFLNFINHQPECFGKLEIYYDKSIISPQRLGKYAEEEIAAGATLVGPHRDDFEAMIDGKSLHAYGSRGEQRTAVFSLKLAELEFMAQKIGKRPVLLLDDIFSELDHARRERLLEVIPKQQTIITTTDIHLVKRNYLEKMKVIELKK</sequence>
<evidence type="ECO:0000256" key="3">
    <source>
        <dbReference type="ARBA" id="ARBA00020170"/>
    </source>
</evidence>
<dbReference type="GO" id="GO:0005524">
    <property type="term" value="F:ATP binding"/>
    <property type="evidence" value="ECO:0007669"/>
    <property type="project" value="UniProtKB-UniRule"/>
</dbReference>
<dbReference type="GO" id="GO:0005737">
    <property type="term" value="C:cytoplasm"/>
    <property type="evidence" value="ECO:0007669"/>
    <property type="project" value="UniProtKB-SubCell"/>
</dbReference>
<comment type="subcellular location">
    <subcellularLocation>
        <location evidence="1 9 10">Cytoplasm</location>
    </subcellularLocation>
</comment>
<protein>
    <recommendedName>
        <fullName evidence="3 9">DNA replication and repair protein RecF</fullName>
    </recommendedName>
</protein>
<keyword evidence="5 9" id="KW-0235">DNA replication</keyword>
<feature type="domain" description="RecF/RecN/SMC N-terminal" evidence="11">
    <location>
        <begin position="3"/>
        <end position="334"/>
    </location>
</feature>
<keyword evidence="9 10" id="KW-0227">DNA damage</keyword>
<evidence type="ECO:0000256" key="9">
    <source>
        <dbReference type="HAMAP-Rule" id="MF_00365"/>
    </source>
</evidence>
<evidence type="ECO:0000256" key="4">
    <source>
        <dbReference type="ARBA" id="ARBA00022490"/>
    </source>
</evidence>
<dbReference type="Gene3D" id="3.40.50.300">
    <property type="entry name" value="P-loop containing nucleotide triphosphate hydrolases"/>
    <property type="match status" value="1"/>
</dbReference>
<name>A0A2M8L669_9BACT</name>
<gene>
    <name evidence="9" type="primary">recF</name>
    <name evidence="12" type="ORF">COU96_00505</name>
</gene>
<dbReference type="PROSITE" id="PS00618">
    <property type="entry name" value="RECF_2"/>
    <property type="match status" value="1"/>
</dbReference>
<dbReference type="EMBL" id="PFEL01000025">
    <property type="protein sequence ID" value="PJE69296.1"/>
    <property type="molecule type" value="Genomic_DNA"/>
</dbReference>
<dbReference type="AlphaFoldDB" id="A0A2M8L669"/>
<dbReference type="SUPFAM" id="SSF52540">
    <property type="entry name" value="P-loop containing nucleoside triphosphate hydrolases"/>
    <property type="match status" value="1"/>
</dbReference>
<dbReference type="PANTHER" id="PTHR32182:SF0">
    <property type="entry name" value="DNA REPLICATION AND REPAIR PROTEIN RECF"/>
    <property type="match status" value="1"/>
</dbReference>
<evidence type="ECO:0000256" key="10">
    <source>
        <dbReference type="RuleBase" id="RU000578"/>
    </source>
</evidence>
<evidence type="ECO:0000256" key="7">
    <source>
        <dbReference type="ARBA" id="ARBA00022840"/>
    </source>
</evidence>
<dbReference type="NCBIfam" id="TIGR00611">
    <property type="entry name" value="recf"/>
    <property type="match status" value="1"/>
</dbReference>
<comment type="caution">
    <text evidence="9">Lacks conserved residue(s) required for the propagation of feature annotation.</text>
</comment>
<dbReference type="GO" id="GO:0006302">
    <property type="term" value="P:double-strand break repair"/>
    <property type="evidence" value="ECO:0007669"/>
    <property type="project" value="TreeGrafter"/>
</dbReference>
<keyword evidence="4 9" id="KW-0963">Cytoplasm</keyword>
<accession>A0A2M8L669</accession>
<dbReference type="InterPro" id="IPR042174">
    <property type="entry name" value="RecF_2"/>
</dbReference>
<evidence type="ECO:0000256" key="6">
    <source>
        <dbReference type="ARBA" id="ARBA00022741"/>
    </source>
</evidence>
<evidence type="ECO:0000256" key="2">
    <source>
        <dbReference type="ARBA" id="ARBA00008016"/>
    </source>
</evidence>
<dbReference type="PROSITE" id="PS00617">
    <property type="entry name" value="RECF_1"/>
    <property type="match status" value="1"/>
</dbReference>
<comment type="caution">
    <text evidence="12">The sequence shown here is derived from an EMBL/GenBank/DDBJ whole genome shotgun (WGS) entry which is preliminary data.</text>
</comment>
<dbReference type="HAMAP" id="MF_00365">
    <property type="entry name" value="RecF"/>
    <property type="match status" value="1"/>
</dbReference>
<keyword evidence="8 9" id="KW-0238">DNA-binding</keyword>
<organism evidence="12 13">
    <name type="scientific">Candidatus Shapirobacteria bacterium CG10_big_fil_rev_8_21_14_0_10_38_14</name>
    <dbReference type="NCBI Taxonomy" id="1974483"/>
    <lineage>
        <taxon>Bacteria</taxon>
        <taxon>Candidatus Shapironibacteriota</taxon>
    </lineage>
</organism>
<keyword evidence="7 9" id="KW-0067">ATP-binding</keyword>
<evidence type="ECO:0000313" key="12">
    <source>
        <dbReference type="EMBL" id="PJE69296.1"/>
    </source>
</evidence>
<dbReference type="GO" id="GO:0000731">
    <property type="term" value="P:DNA synthesis involved in DNA repair"/>
    <property type="evidence" value="ECO:0007669"/>
    <property type="project" value="TreeGrafter"/>
</dbReference>
<evidence type="ECO:0000259" key="11">
    <source>
        <dbReference type="Pfam" id="PF02463"/>
    </source>
</evidence>
<evidence type="ECO:0000256" key="1">
    <source>
        <dbReference type="ARBA" id="ARBA00004496"/>
    </source>
</evidence>
<evidence type="ECO:0000313" key="13">
    <source>
        <dbReference type="Proteomes" id="UP000229500"/>
    </source>
</evidence>
<dbReference type="PANTHER" id="PTHR32182">
    <property type="entry name" value="DNA REPLICATION AND REPAIR PROTEIN RECF"/>
    <property type="match status" value="1"/>
</dbReference>
<comment type="function">
    <text evidence="9 10">The RecF protein is involved in DNA metabolism; it is required for DNA replication and normal SOS inducibility. RecF binds preferentially to single-stranded, linear DNA. It also seems to bind ATP.</text>
</comment>
<dbReference type="GO" id="GO:0009432">
    <property type="term" value="P:SOS response"/>
    <property type="evidence" value="ECO:0007669"/>
    <property type="project" value="UniProtKB-UniRule"/>
</dbReference>
<dbReference type="GO" id="GO:0003697">
    <property type="term" value="F:single-stranded DNA binding"/>
    <property type="evidence" value="ECO:0007669"/>
    <property type="project" value="UniProtKB-UniRule"/>
</dbReference>
<evidence type="ECO:0000256" key="8">
    <source>
        <dbReference type="ARBA" id="ARBA00023125"/>
    </source>
</evidence>